<dbReference type="GO" id="GO:0003677">
    <property type="term" value="F:DNA binding"/>
    <property type="evidence" value="ECO:0007669"/>
    <property type="project" value="UniProtKB-KW"/>
</dbReference>
<feature type="domain" description="HTH luxR-type" evidence="4">
    <location>
        <begin position="309"/>
        <end position="374"/>
    </location>
</feature>
<dbReference type="EMBL" id="JACHGB010000005">
    <property type="protein sequence ID" value="MBB5272615.1"/>
    <property type="molecule type" value="Genomic_DNA"/>
</dbReference>
<evidence type="ECO:0000313" key="5">
    <source>
        <dbReference type="EMBL" id="MBB5272615.1"/>
    </source>
</evidence>
<dbReference type="SUPFAM" id="SSF46894">
    <property type="entry name" value="C-terminal effector domain of the bipartite response regulators"/>
    <property type="match status" value="1"/>
</dbReference>
<organism evidence="5 6">
    <name type="scientific">Quisquiliibacterium transsilvanicum</name>
    <dbReference type="NCBI Taxonomy" id="1549638"/>
    <lineage>
        <taxon>Bacteria</taxon>
        <taxon>Pseudomonadati</taxon>
        <taxon>Pseudomonadota</taxon>
        <taxon>Betaproteobacteria</taxon>
        <taxon>Burkholderiales</taxon>
        <taxon>Burkholderiaceae</taxon>
        <taxon>Quisquiliibacterium</taxon>
    </lineage>
</organism>
<dbReference type="InterPro" id="IPR036388">
    <property type="entry name" value="WH-like_DNA-bd_sf"/>
</dbReference>
<comment type="caution">
    <text evidence="5">The sequence shown here is derived from an EMBL/GenBank/DDBJ whole genome shotgun (WGS) entry which is preliminary data.</text>
</comment>
<dbReference type="InterPro" id="IPR016032">
    <property type="entry name" value="Sig_transdc_resp-reg_C-effctor"/>
</dbReference>
<evidence type="ECO:0000256" key="2">
    <source>
        <dbReference type="ARBA" id="ARBA00023125"/>
    </source>
</evidence>
<keyword evidence="6" id="KW-1185">Reference proteome</keyword>
<dbReference type="Pfam" id="PF00196">
    <property type="entry name" value="GerE"/>
    <property type="match status" value="1"/>
</dbReference>
<accession>A0A7W8HIE6</accession>
<name>A0A7W8HIE6_9BURK</name>
<gene>
    <name evidence="5" type="ORF">HNQ70_002638</name>
</gene>
<protein>
    <submittedName>
        <fullName evidence="5">DNA-binding CsgD family transcriptional regulator</fullName>
    </submittedName>
</protein>
<dbReference type="PROSITE" id="PS50043">
    <property type="entry name" value="HTH_LUXR_2"/>
    <property type="match status" value="1"/>
</dbReference>
<reference evidence="5 6" key="1">
    <citation type="submission" date="2020-08" db="EMBL/GenBank/DDBJ databases">
        <title>Genomic Encyclopedia of Type Strains, Phase IV (KMG-IV): sequencing the most valuable type-strain genomes for metagenomic binning, comparative biology and taxonomic classification.</title>
        <authorList>
            <person name="Goeker M."/>
        </authorList>
    </citation>
    <scope>NUCLEOTIDE SEQUENCE [LARGE SCALE GENOMIC DNA]</scope>
    <source>
        <strain evidence="5 6">DSM 29781</strain>
    </source>
</reference>
<dbReference type="AlphaFoldDB" id="A0A7W8HIE6"/>
<dbReference type="GO" id="GO:0006355">
    <property type="term" value="P:regulation of DNA-templated transcription"/>
    <property type="evidence" value="ECO:0007669"/>
    <property type="project" value="InterPro"/>
</dbReference>
<evidence type="ECO:0000256" key="1">
    <source>
        <dbReference type="ARBA" id="ARBA00023015"/>
    </source>
</evidence>
<dbReference type="CDD" id="cd06170">
    <property type="entry name" value="LuxR_C_like"/>
    <property type="match status" value="1"/>
</dbReference>
<keyword evidence="3" id="KW-0804">Transcription</keyword>
<evidence type="ECO:0000256" key="3">
    <source>
        <dbReference type="ARBA" id="ARBA00023163"/>
    </source>
</evidence>
<dbReference type="Proteomes" id="UP000532440">
    <property type="component" value="Unassembled WGS sequence"/>
</dbReference>
<sequence>MTDDAARLDRAVRSIYSAAAGRSPWQLALDELGGSVQARSVQLLGLDRHTGGILFSHCGSGTAPEAHLDYLRRWHRLDPGLQLLANSDGNAWMHFHERFDNARVAADPFWQEYLIPNCGRYRSGTKIADDEHLVVLFGVHHGEAPLQPRAFDWLERLRGHLVESMAVYRHLRAVRLEQAVAAQMLDGIAYPVVLVDAMRGILYRNRAAARALQSGDYVVDRWGLLGCVHPRDDAELTIAVQALDLPGGKPLEGAQSRRFLRLRRAGGGPVGVYVSALIPPSVTDAFAHPPAALLVFHDTDEHDRLDPLVVGEMFRLTPAEAKVAVRLARGQGVAEIAAETGRSVETVRTHIKSILVKTGVDRQSQLVRVLASMQPLQP</sequence>
<dbReference type="SMART" id="SM00421">
    <property type="entry name" value="HTH_LUXR"/>
    <property type="match status" value="1"/>
</dbReference>
<keyword evidence="1" id="KW-0805">Transcription regulation</keyword>
<dbReference type="RefSeq" id="WP_183968310.1">
    <property type="nucleotide sequence ID" value="NZ_BAABEW010000012.1"/>
</dbReference>
<dbReference type="PANTHER" id="PTHR44688">
    <property type="entry name" value="DNA-BINDING TRANSCRIPTIONAL ACTIVATOR DEVR_DOSR"/>
    <property type="match status" value="1"/>
</dbReference>
<dbReference type="Gene3D" id="1.10.10.10">
    <property type="entry name" value="Winged helix-like DNA-binding domain superfamily/Winged helix DNA-binding domain"/>
    <property type="match status" value="1"/>
</dbReference>
<evidence type="ECO:0000259" key="4">
    <source>
        <dbReference type="PROSITE" id="PS50043"/>
    </source>
</evidence>
<dbReference type="PANTHER" id="PTHR44688:SF16">
    <property type="entry name" value="DNA-BINDING TRANSCRIPTIONAL ACTIVATOR DEVR_DOSR"/>
    <property type="match status" value="1"/>
</dbReference>
<proteinExistence type="predicted"/>
<evidence type="ECO:0000313" key="6">
    <source>
        <dbReference type="Proteomes" id="UP000532440"/>
    </source>
</evidence>
<dbReference type="PROSITE" id="PS00622">
    <property type="entry name" value="HTH_LUXR_1"/>
    <property type="match status" value="1"/>
</dbReference>
<keyword evidence="2 5" id="KW-0238">DNA-binding</keyword>
<dbReference type="InterPro" id="IPR000792">
    <property type="entry name" value="Tscrpt_reg_LuxR_C"/>
</dbReference>